<dbReference type="Pfam" id="PF01556">
    <property type="entry name" value="DnaJ_C"/>
    <property type="match status" value="1"/>
</dbReference>
<gene>
    <name evidence="5" type="ORF">GGE31_002176</name>
    <name evidence="4" type="ORF">GGE33_002177</name>
    <name evidence="6" type="ORF">GGE35_002178</name>
</gene>
<dbReference type="InterPro" id="IPR036869">
    <property type="entry name" value="J_dom_sf"/>
</dbReference>
<evidence type="ECO:0000313" key="9">
    <source>
        <dbReference type="Proteomes" id="UP000576087"/>
    </source>
</evidence>
<dbReference type="GO" id="GO:0051082">
    <property type="term" value="F:unfolded protein binding"/>
    <property type="evidence" value="ECO:0007669"/>
    <property type="project" value="InterPro"/>
</dbReference>
<dbReference type="GO" id="GO:0042026">
    <property type="term" value="P:protein refolding"/>
    <property type="evidence" value="ECO:0007669"/>
    <property type="project" value="TreeGrafter"/>
</dbReference>
<evidence type="ECO:0000313" key="6">
    <source>
        <dbReference type="EMBL" id="MBB4446362.1"/>
    </source>
</evidence>
<keyword evidence="8" id="KW-1185">Reference proteome</keyword>
<dbReference type="RefSeq" id="WP_183822978.1">
    <property type="nucleotide sequence ID" value="NZ_JACIGW010000002.1"/>
</dbReference>
<dbReference type="GO" id="GO:0005737">
    <property type="term" value="C:cytoplasm"/>
    <property type="evidence" value="ECO:0007669"/>
    <property type="project" value="TreeGrafter"/>
</dbReference>
<dbReference type="EMBL" id="JACIHM010000002">
    <property type="protein sequence ID" value="MBB4446362.1"/>
    <property type="molecule type" value="Genomic_DNA"/>
</dbReference>
<dbReference type="PANTHER" id="PTHR43096">
    <property type="entry name" value="DNAJ HOMOLOG 1, MITOCHONDRIAL-RELATED"/>
    <property type="match status" value="1"/>
</dbReference>
<feature type="compositionally biased region" description="Basic and acidic residues" evidence="2">
    <location>
        <begin position="111"/>
        <end position="126"/>
    </location>
</feature>
<dbReference type="PRINTS" id="PR00625">
    <property type="entry name" value="JDOMAIN"/>
</dbReference>
<evidence type="ECO:0000313" key="8">
    <source>
        <dbReference type="Proteomes" id="UP000524535"/>
    </source>
</evidence>
<dbReference type="Proteomes" id="UP000524535">
    <property type="component" value="Unassembled WGS sequence"/>
</dbReference>
<reference evidence="7 8" key="1">
    <citation type="submission" date="2020-08" db="EMBL/GenBank/DDBJ databases">
        <title>Genomic Encyclopedia of Type Strains, Phase IV (KMG-V): Genome sequencing to study the core and pangenomes of soil and plant-associated prokaryotes.</title>
        <authorList>
            <person name="Whitman W."/>
        </authorList>
    </citation>
    <scope>NUCLEOTIDE SEQUENCE [LARGE SCALE GENOMIC DNA]</scope>
    <source>
        <strain evidence="5 8">SEMIA 444</strain>
        <strain evidence="4 7">SEMIA 448</strain>
        <strain evidence="6 9">SEMIA 452</strain>
    </source>
</reference>
<evidence type="ECO:0000313" key="7">
    <source>
        <dbReference type="Proteomes" id="UP000520770"/>
    </source>
</evidence>
<dbReference type="CDD" id="cd10747">
    <property type="entry name" value="DnaJ_C"/>
    <property type="match status" value="1"/>
</dbReference>
<proteinExistence type="predicted"/>
<protein>
    <submittedName>
        <fullName evidence="4">DnaJ-class molecular chaperone</fullName>
    </submittedName>
</protein>
<dbReference type="CDD" id="cd06257">
    <property type="entry name" value="DnaJ"/>
    <property type="match status" value="1"/>
</dbReference>
<evidence type="ECO:0000259" key="3">
    <source>
        <dbReference type="PROSITE" id="PS50076"/>
    </source>
</evidence>
<comment type="caution">
    <text evidence="4">The sequence shown here is derived from an EMBL/GenBank/DDBJ whole genome shotgun (WGS) entry which is preliminary data.</text>
</comment>
<dbReference type="PANTHER" id="PTHR43096:SF52">
    <property type="entry name" value="DNAJ HOMOLOG 1, MITOCHONDRIAL-RELATED"/>
    <property type="match status" value="1"/>
</dbReference>
<feature type="compositionally biased region" description="Low complexity" evidence="2">
    <location>
        <begin position="127"/>
        <end position="143"/>
    </location>
</feature>
<dbReference type="SUPFAM" id="SSF49493">
    <property type="entry name" value="HSP40/DnaJ peptide-binding domain"/>
    <property type="match status" value="2"/>
</dbReference>
<dbReference type="EMBL" id="JACIGY010000002">
    <property type="protein sequence ID" value="MBB4411671.1"/>
    <property type="molecule type" value="Genomic_DNA"/>
</dbReference>
<evidence type="ECO:0000256" key="2">
    <source>
        <dbReference type="SAM" id="MobiDB-lite"/>
    </source>
</evidence>
<dbReference type="Gene3D" id="1.10.287.110">
    <property type="entry name" value="DnaJ domain"/>
    <property type="match status" value="1"/>
</dbReference>
<keyword evidence="1" id="KW-0143">Chaperone</keyword>
<dbReference type="InterPro" id="IPR018253">
    <property type="entry name" value="DnaJ_domain_CS"/>
</dbReference>
<dbReference type="AlphaFoldDB" id="A0A7W6S8J4"/>
<dbReference type="InterPro" id="IPR008971">
    <property type="entry name" value="HSP40/DnaJ_pept-bd"/>
</dbReference>
<feature type="compositionally biased region" description="Basic and acidic residues" evidence="2">
    <location>
        <begin position="162"/>
        <end position="183"/>
    </location>
</feature>
<dbReference type="Pfam" id="PF00226">
    <property type="entry name" value="DnaJ"/>
    <property type="match status" value="1"/>
</dbReference>
<feature type="region of interest" description="Disordered" evidence="2">
    <location>
        <begin position="98"/>
        <end position="194"/>
    </location>
</feature>
<dbReference type="Proteomes" id="UP000576087">
    <property type="component" value="Unassembled WGS sequence"/>
</dbReference>
<dbReference type="InterPro" id="IPR001623">
    <property type="entry name" value="DnaJ_domain"/>
</dbReference>
<evidence type="ECO:0000256" key="1">
    <source>
        <dbReference type="ARBA" id="ARBA00023186"/>
    </source>
</evidence>
<dbReference type="SMART" id="SM00271">
    <property type="entry name" value="DnaJ"/>
    <property type="match status" value="1"/>
</dbReference>
<dbReference type="PROSITE" id="PS50076">
    <property type="entry name" value="DNAJ_2"/>
    <property type="match status" value="1"/>
</dbReference>
<feature type="compositionally biased region" description="Low complexity" evidence="2">
    <location>
        <begin position="100"/>
        <end position="110"/>
    </location>
</feature>
<dbReference type="EMBL" id="JACIGW010000002">
    <property type="protein sequence ID" value="MBB4348435.1"/>
    <property type="molecule type" value="Genomic_DNA"/>
</dbReference>
<feature type="domain" description="J" evidence="3">
    <location>
        <begin position="3"/>
        <end position="68"/>
    </location>
</feature>
<name>A0A7W6S8J4_9HYPH</name>
<organism evidence="4 7">
    <name type="scientific">Aliirhizobium cellulosilyticum</name>
    <dbReference type="NCBI Taxonomy" id="393664"/>
    <lineage>
        <taxon>Bacteria</taxon>
        <taxon>Pseudomonadati</taxon>
        <taxon>Pseudomonadota</taxon>
        <taxon>Alphaproteobacteria</taxon>
        <taxon>Hyphomicrobiales</taxon>
        <taxon>Rhizobiaceae</taxon>
        <taxon>Aliirhizobium</taxon>
    </lineage>
</organism>
<dbReference type="PROSITE" id="PS00636">
    <property type="entry name" value="DNAJ_1"/>
    <property type="match status" value="1"/>
</dbReference>
<dbReference type="SUPFAM" id="SSF46565">
    <property type="entry name" value="Chaperone J-domain"/>
    <property type="match status" value="1"/>
</dbReference>
<accession>A0A7W6S8J4</accession>
<dbReference type="Gene3D" id="2.60.260.20">
    <property type="entry name" value="Urease metallochaperone UreE, N-terminal domain"/>
    <property type="match status" value="2"/>
</dbReference>
<dbReference type="InterPro" id="IPR002939">
    <property type="entry name" value="DnaJ_C"/>
</dbReference>
<evidence type="ECO:0000313" key="4">
    <source>
        <dbReference type="EMBL" id="MBB4348435.1"/>
    </source>
</evidence>
<evidence type="ECO:0000313" key="5">
    <source>
        <dbReference type="EMBL" id="MBB4411671.1"/>
    </source>
</evidence>
<sequence length="385" mass="42135">MRDPYSILGVRRNADADEIKAAWRTKAKTIHPDHNRDDPSATDRFAEIGQAYELLKDPERRRRYDRAADMHQTIMQQRDAAERAKAARANAEKVMEELAKAQAARAQSDATKADATKAEPKADAAKAKAQGAASGQAKQQTGKKPSESPEETIERIFGGSPEARERAKEHADTSETKVEETSPKDAPGPEVRSPLPMMAVDLIANLVKRIRGTAPTPEKAPDLLVEAKVTVAELLALKPVTIKLSDDREVRVPIERGTTDGHQVRLTGQGLKLPNMKQGDLVVTLNAARDDIYIVRDFNLHIVLPISLQDAVLGGEAQVETPAGRRTVEIPSWSGSDRTITIEGLGLHDAAGRGDLVVELRIVLLETPDAKVTDLMRLMRDGLYL</sequence>
<dbReference type="Proteomes" id="UP000520770">
    <property type="component" value="Unassembled WGS sequence"/>
</dbReference>